<feature type="transmembrane region" description="Helical" evidence="1">
    <location>
        <begin position="192"/>
        <end position="212"/>
    </location>
</feature>
<feature type="transmembrane region" description="Helical" evidence="1">
    <location>
        <begin position="137"/>
        <end position="161"/>
    </location>
</feature>
<comment type="caution">
    <text evidence="2">The sequence shown here is derived from an EMBL/GenBank/DDBJ whole genome shotgun (WGS) entry which is preliminary data.</text>
</comment>
<dbReference type="RefSeq" id="WP_206872764.1">
    <property type="nucleotide sequence ID" value="NZ_BMBA01000010.1"/>
</dbReference>
<dbReference type="EMBL" id="BMBA01000010">
    <property type="protein sequence ID" value="GFZ34275.1"/>
    <property type="molecule type" value="Genomic_DNA"/>
</dbReference>
<proteinExistence type="predicted"/>
<feature type="transmembrane region" description="Helical" evidence="1">
    <location>
        <begin position="70"/>
        <end position="91"/>
    </location>
</feature>
<feature type="transmembrane region" description="Helical" evidence="1">
    <location>
        <begin position="26"/>
        <end position="50"/>
    </location>
</feature>
<evidence type="ECO:0000313" key="3">
    <source>
        <dbReference type="Proteomes" id="UP000663802"/>
    </source>
</evidence>
<reference evidence="2 3" key="1">
    <citation type="journal article" date="2021" name="Int. J. Syst. Evol. Microbiol.">
        <title>Clostridium zeae sp. nov., isolated from corn silage.</title>
        <authorList>
            <person name="Kobayashi H."/>
            <person name="Tanizawa Y."/>
            <person name="Yagura M."/>
            <person name="Sakamoto M."/>
            <person name="Ohkuma M."/>
            <person name="Tohno M."/>
        </authorList>
    </citation>
    <scope>NUCLEOTIDE SEQUENCE [LARGE SCALE GENOMIC DNA]</scope>
    <source>
        <strain evidence="2 3">CSC2</strain>
    </source>
</reference>
<evidence type="ECO:0000313" key="2">
    <source>
        <dbReference type="EMBL" id="GFZ34275.1"/>
    </source>
</evidence>
<dbReference type="Proteomes" id="UP000663802">
    <property type="component" value="Unassembled WGS sequence"/>
</dbReference>
<sequence>MANKKVDRDFNKTRMKKLYRIFKQTFEYYIVLPLIVYFIGFIYSQGTLLLPMETINMFNIPILPYSSKYMIFHGITIIGMYSFVICIYLFFKNSINNEQNKKKPSTIWKKARWIVVYLNILFMFLFYLILLEFKSEYFYMIVLSIYYVFKVLTIISYVEVFNDIRDARKEKSENMNSENEIREVSNAEILKYITLALVIFLNIFVSGSNALIEKYFLYTNGDGSFQVADISDNDGKVFTVYPIDISEKYFIGLSLEDLKVVVKPTEDKNKILFRVDKKNIKVIKYNKDEKEQILKYLKNEESLYNDYIKAIESVNGIYQYSYYTQTVDAKKLISIISDSLYKEKFNLISSEYLNDLLKNSIKENEEKKLKLIGYEVSLPQYDKIHHTYTIYSREIWNSNTIWYKYVLVKQGDKFYVDSYEKVGNISFKRIGE</sequence>
<feature type="transmembrane region" description="Helical" evidence="1">
    <location>
        <begin position="111"/>
        <end position="131"/>
    </location>
</feature>
<evidence type="ECO:0000256" key="1">
    <source>
        <dbReference type="SAM" id="Phobius"/>
    </source>
</evidence>
<keyword evidence="1" id="KW-1133">Transmembrane helix</keyword>
<keyword evidence="1" id="KW-0812">Transmembrane</keyword>
<keyword evidence="3" id="KW-1185">Reference proteome</keyword>
<organism evidence="2 3">
    <name type="scientific">Clostridium zeae</name>
    <dbReference type="NCBI Taxonomy" id="2759022"/>
    <lineage>
        <taxon>Bacteria</taxon>
        <taxon>Bacillati</taxon>
        <taxon>Bacillota</taxon>
        <taxon>Clostridia</taxon>
        <taxon>Eubacteriales</taxon>
        <taxon>Clostridiaceae</taxon>
        <taxon>Clostridium</taxon>
    </lineage>
</organism>
<keyword evidence="1" id="KW-0472">Membrane</keyword>
<gene>
    <name evidence="2" type="ORF">CSC2_48010</name>
</gene>
<accession>A0ABQ1EI25</accession>
<name>A0ABQ1EI25_9CLOT</name>
<protein>
    <submittedName>
        <fullName evidence="2">Uncharacterized protein</fullName>
    </submittedName>
</protein>